<dbReference type="STRING" id="1029756.W911_02085"/>
<proteinExistence type="inferred from homology"/>
<dbReference type="GO" id="GO:0009252">
    <property type="term" value="P:peptidoglycan biosynthetic process"/>
    <property type="evidence" value="ECO:0007669"/>
    <property type="project" value="UniProtKB-UniPathway"/>
</dbReference>
<evidence type="ECO:0000313" key="9">
    <source>
        <dbReference type="EMBL" id="AHB47463.1"/>
    </source>
</evidence>
<dbReference type="EMBL" id="CP006912">
    <property type="protein sequence ID" value="AHB47463.1"/>
    <property type="molecule type" value="Genomic_DNA"/>
</dbReference>
<dbReference type="SUPFAM" id="SSF141523">
    <property type="entry name" value="L,D-transpeptidase catalytic domain-like"/>
    <property type="match status" value="1"/>
</dbReference>
<dbReference type="GO" id="GO:0008360">
    <property type="term" value="P:regulation of cell shape"/>
    <property type="evidence" value="ECO:0007669"/>
    <property type="project" value="UniProtKB-UniRule"/>
</dbReference>
<gene>
    <name evidence="9" type="ORF">W911_02085</name>
</gene>
<dbReference type="UniPathway" id="UPA00219"/>
<reference evidence="9 10" key="1">
    <citation type="journal article" date="2014" name="Genome Announc.">
        <title>Complete Genome Sequence of Hyphomicrobium nitrativorans Strain NL23, a Denitrifying Bacterium Isolated from Biofilm of a Methanol-Fed Denitrification System Treating Seawater at the Montreal Biodome.</title>
        <authorList>
            <person name="Martineau C."/>
            <person name="Villeneuve C."/>
            <person name="Mauffrey F."/>
            <person name="Villemur R."/>
        </authorList>
    </citation>
    <scope>NUCLEOTIDE SEQUENCE [LARGE SCALE GENOMIC DNA]</scope>
    <source>
        <strain evidence="9">NL23</strain>
    </source>
</reference>
<feature type="active site" description="Proton donor/acceptor" evidence="7">
    <location>
        <position position="135"/>
    </location>
</feature>
<dbReference type="InterPro" id="IPR038063">
    <property type="entry name" value="Transpep_catalytic_dom"/>
</dbReference>
<keyword evidence="5 7" id="KW-0573">Peptidoglycan synthesis</keyword>
<dbReference type="Proteomes" id="UP000018542">
    <property type="component" value="Chromosome"/>
</dbReference>
<evidence type="ECO:0000256" key="6">
    <source>
        <dbReference type="ARBA" id="ARBA00023316"/>
    </source>
</evidence>
<keyword evidence="4 7" id="KW-0133">Cell shape</keyword>
<evidence type="ECO:0000259" key="8">
    <source>
        <dbReference type="PROSITE" id="PS52029"/>
    </source>
</evidence>
<organism evidence="9 10">
    <name type="scientific">Hyphomicrobium nitrativorans NL23</name>
    <dbReference type="NCBI Taxonomy" id="1029756"/>
    <lineage>
        <taxon>Bacteria</taxon>
        <taxon>Pseudomonadati</taxon>
        <taxon>Pseudomonadota</taxon>
        <taxon>Alphaproteobacteria</taxon>
        <taxon>Hyphomicrobiales</taxon>
        <taxon>Hyphomicrobiaceae</taxon>
        <taxon>Hyphomicrobium</taxon>
    </lineage>
</organism>
<evidence type="ECO:0000256" key="7">
    <source>
        <dbReference type="PROSITE-ProRule" id="PRU01373"/>
    </source>
</evidence>
<comment type="similarity">
    <text evidence="2">Belongs to the YkuD family.</text>
</comment>
<dbReference type="PANTHER" id="PTHR38589:SF1">
    <property type="entry name" value="BLR0621 PROTEIN"/>
    <property type="match status" value="1"/>
</dbReference>
<name>V5SA07_9HYPH</name>
<keyword evidence="6 7" id="KW-0961">Cell wall biogenesis/degradation</keyword>
<evidence type="ECO:0000256" key="5">
    <source>
        <dbReference type="ARBA" id="ARBA00022984"/>
    </source>
</evidence>
<evidence type="ECO:0000256" key="3">
    <source>
        <dbReference type="ARBA" id="ARBA00022679"/>
    </source>
</evidence>
<dbReference type="PANTHER" id="PTHR38589">
    <property type="entry name" value="BLR0621 PROTEIN"/>
    <property type="match status" value="1"/>
</dbReference>
<comment type="pathway">
    <text evidence="1 7">Cell wall biogenesis; peptidoglycan biosynthesis.</text>
</comment>
<dbReference type="AlphaFoldDB" id="V5SA07"/>
<evidence type="ECO:0000313" key="10">
    <source>
        <dbReference type="Proteomes" id="UP000018542"/>
    </source>
</evidence>
<dbReference type="HOGENOM" id="CLU_105370_0_0_5"/>
<dbReference type="GO" id="GO:0016740">
    <property type="term" value="F:transferase activity"/>
    <property type="evidence" value="ECO:0007669"/>
    <property type="project" value="UniProtKB-KW"/>
</dbReference>
<dbReference type="GO" id="GO:0004180">
    <property type="term" value="F:carboxypeptidase activity"/>
    <property type="evidence" value="ECO:0007669"/>
    <property type="project" value="UniProtKB-ARBA"/>
</dbReference>
<sequence>MRKIVVRTLNPRSQRGWLACGNLVFRCALGRGGILTAKREGDGATPRGRFRLESARYRADKLRRPHTALPLSTTRTDDGWCDAATDRNYNRAVTHPYPASAEKLWRTDGLYDVFVVLDYNRLPRRRGRGSAIFLHVAGEGLAPTEGCVALARRDLLKLLPLIDRHTRLVVV</sequence>
<feature type="domain" description="L,D-TPase catalytic" evidence="8">
    <location>
        <begin position="3"/>
        <end position="171"/>
    </location>
</feature>
<keyword evidence="10" id="KW-1185">Reference proteome</keyword>
<keyword evidence="3" id="KW-0808">Transferase</keyword>
<evidence type="ECO:0000256" key="4">
    <source>
        <dbReference type="ARBA" id="ARBA00022960"/>
    </source>
</evidence>
<dbReference type="GO" id="GO:0071555">
    <property type="term" value="P:cell wall organization"/>
    <property type="evidence" value="ECO:0007669"/>
    <property type="project" value="UniProtKB-UniRule"/>
</dbReference>
<dbReference type="Pfam" id="PF03734">
    <property type="entry name" value="YkuD"/>
    <property type="match status" value="1"/>
</dbReference>
<accession>V5SA07</accession>
<evidence type="ECO:0000256" key="2">
    <source>
        <dbReference type="ARBA" id="ARBA00005992"/>
    </source>
</evidence>
<feature type="active site" description="Nucleophile" evidence="7">
    <location>
        <position position="147"/>
    </location>
</feature>
<dbReference type="PROSITE" id="PS52029">
    <property type="entry name" value="LD_TPASE"/>
    <property type="match status" value="1"/>
</dbReference>
<evidence type="ECO:0000256" key="1">
    <source>
        <dbReference type="ARBA" id="ARBA00004752"/>
    </source>
</evidence>
<protein>
    <recommendedName>
        <fullName evidence="8">L,D-TPase catalytic domain-containing protein</fullName>
    </recommendedName>
</protein>
<dbReference type="KEGG" id="hni:W911_02085"/>
<dbReference type="InterPro" id="IPR005490">
    <property type="entry name" value="LD_TPept_cat_dom"/>
</dbReference>
<dbReference type="PATRIC" id="fig|1029756.8.peg.444"/>